<evidence type="ECO:0000256" key="2">
    <source>
        <dbReference type="ARBA" id="ARBA00022692"/>
    </source>
</evidence>
<organism evidence="7 8">
    <name type="scientific">Agromyces agglutinans</name>
    <dbReference type="NCBI Taxonomy" id="2662258"/>
    <lineage>
        <taxon>Bacteria</taxon>
        <taxon>Bacillati</taxon>
        <taxon>Actinomycetota</taxon>
        <taxon>Actinomycetes</taxon>
        <taxon>Micrococcales</taxon>
        <taxon>Microbacteriaceae</taxon>
        <taxon>Agromyces</taxon>
    </lineage>
</organism>
<protein>
    <submittedName>
        <fullName evidence="7">ABC transporter permease subunit</fullName>
    </submittedName>
</protein>
<feature type="transmembrane region" description="Helical" evidence="5">
    <location>
        <begin position="286"/>
        <end position="306"/>
    </location>
</feature>
<dbReference type="PANTHER" id="PTHR43471:SF3">
    <property type="entry name" value="ABC TRANSPORTER PERMEASE PROTEIN NATB"/>
    <property type="match status" value="1"/>
</dbReference>
<accession>A0A6I2F107</accession>
<feature type="transmembrane region" description="Helical" evidence="5">
    <location>
        <begin position="164"/>
        <end position="187"/>
    </location>
</feature>
<dbReference type="Proteomes" id="UP000431080">
    <property type="component" value="Unassembled WGS sequence"/>
</dbReference>
<dbReference type="Pfam" id="PF12698">
    <property type="entry name" value="ABC2_membrane_3"/>
    <property type="match status" value="1"/>
</dbReference>
<evidence type="ECO:0000259" key="6">
    <source>
        <dbReference type="Pfam" id="PF12698"/>
    </source>
</evidence>
<proteinExistence type="predicted"/>
<evidence type="ECO:0000256" key="3">
    <source>
        <dbReference type="ARBA" id="ARBA00022989"/>
    </source>
</evidence>
<keyword evidence="8" id="KW-1185">Reference proteome</keyword>
<dbReference type="GO" id="GO:0140359">
    <property type="term" value="F:ABC-type transporter activity"/>
    <property type="evidence" value="ECO:0007669"/>
    <property type="project" value="InterPro"/>
</dbReference>
<evidence type="ECO:0000313" key="8">
    <source>
        <dbReference type="Proteomes" id="UP000431080"/>
    </source>
</evidence>
<keyword evidence="3 5" id="KW-1133">Transmembrane helix</keyword>
<reference evidence="7 8" key="1">
    <citation type="submission" date="2019-10" db="EMBL/GenBank/DDBJ databases">
        <authorList>
            <person name="Nie G."/>
            <person name="Ming H."/>
            <person name="Yi B."/>
        </authorList>
    </citation>
    <scope>NUCLEOTIDE SEQUENCE [LARGE SCALE GENOMIC DNA]</scope>
    <source>
        <strain evidence="7 8">CFH 90414</strain>
    </source>
</reference>
<dbReference type="AlphaFoldDB" id="A0A6I2F107"/>
<feature type="transmembrane region" description="Helical" evidence="5">
    <location>
        <begin position="224"/>
        <end position="243"/>
    </location>
</feature>
<comment type="caution">
    <text evidence="7">The sequence shown here is derived from an EMBL/GenBank/DDBJ whole genome shotgun (WGS) entry which is preliminary data.</text>
</comment>
<feature type="transmembrane region" description="Helical" evidence="5">
    <location>
        <begin position="339"/>
        <end position="360"/>
    </location>
</feature>
<sequence>MSTQTQTERREPRFAHSVGLVAGREISTKLRSKAFVISTLVLMAGVLVSVVLSSLFGGQEGPTKVAVVGAASEVVAAAPTLEGVPADDLDAAEQLLRDGDVDAVVAPSETVAAAGIETTAPAEASELADLTVIGLDQQPQGVMGALAAYPSAAVLDPAPVDAGLAYLVAFGFGIVFFFAALTFGSTIAQAVVEEKQTRIVEILLSTVSARALLTGKVLGNAALALGQVVAIAVIAILGLAVTGQQILLGGLGISVAWFIVFFAFGFLLLSALFAATAATVSRVEDVGSVTMPVMMLVMIPYFLIIFFNDNPTVLAVMSYVPFSAPVGMPMRIFLEQAAWWEPLLSLAILIGTTAVALLIGDRIYRNSLLRMGARVPFMEALRGR</sequence>
<dbReference type="PANTHER" id="PTHR43471">
    <property type="entry name" value="ABC TRANSPORTER PERMEASE"/>
    <property type="match status" value="1"/>
</dbReference>
<comment type="subcellular location">
    <subcellularLocation>
        <location evidence="1">Membrane</location>
        <topology evidence="1">Multi-pass membrane protein</topology>
    </subcellularLocation>
</comment>
<dbReference type="RefSeq" id="WP_312854897.1">
    <property type="nucleotide sequence ID" value="NZ_WJIF01000002.1"/>
</dbReference>
<name>A0A6I2F107_9MICO</name>
<feature type="transmembrane region" description="Helical" evidence="5">
    <location>
        <begin position="34"/>
        <end position="56"/>
    </location>
</feature>
<dbReference type="InterPro" id="IPR013525">
    <property type="entry name" value="ABC2_TM"/>
</dbReference>
<keyword evidence="2 5" id="KW-0812">Transmembrane</keyword>
<gene>
    <name evidence="7" type="ORF">GE115_04520</name>
</gene>
<evidence type="ECO:0000256" key="4">
    <source>
        <dbReference type="ARBA" id="ARBA00023136"/>
    </source>
</evidence>
<feature type="transmembrane region" description="Helical" evidence="5">
    <location>
        <begin position="255"/>
        <end position="280"/>
    </location>
</feature>
<feature type="domain" description="ABC-2 type transporter transmembrane" evidence="6">
    <location>
        <begin position="35"/>
        <end position="359"/>
    </location>
</feature>
<evidence type="ECO:0000256" key="1">
    <source>
        <dbReference type="ARBA" id="ARBA00004141"/>
    </source>
</evidence>
<keyword evidence="4 5" id="KW-0472">Membrane</keyword>
<dbReference type="EMBL" id="WJIF01000002">
    <property type="protein sequence ID" value="MRG59135.1"/>
    <property type="molecule type" value="Genomic_DNA"/>
</dbReference>
<evidence type="ECO:0000256" key="5">
    <source>
        <dbReference type="SAM" id="Phobius"/>
    </source>
</evidence>
<dbReference type="GO" id="GO:0016020">
    <property type="term" value="C:membrane"/>
    <property type="evidence" value="ECO:0007669"/>
    <property type="project" value="UniProtKB-SubCell"/>
</dbReference>
<evidence type="ECO:0000313" key="7">
    <source>
        <dbReference type="EMBL" id="MRG59135.1"/>
    </source>
</evidence>